<sequence length="155" mass="16898">MATTPDSESSEAGYSGNDRKNRVMHTCPNNDRMMNHLNVNKCRLELLFEHPAHGRVDADHGSWHISYSEQLSTGQQSVWVTRAQIVFVAAGALEGSPDEHNPHASPHWYCRYGTPAANKLALGAAGVKATTGWPPGLTCNTGDDECVLERLGQKS</sequence>
<protein>
    <submittedName>
        <fullName evidence="1">Uncharacterized protein</fullName>
    </submittedName>
</protein>
<evidence type="ECO:0000313" key="1">
    <source>
        <dbReference type="EMBL" id="KAH7929111.1"/>
    </source>
</evidence>
<proteinExistence type="predicted"/>
<accession>A0ACB8BU98</accession>
<reference evidence="1" key="1">
    <citation type="journal article" date="2021" name="New Phytol.">
        <title>Evolutionary innovations through gain and loss of genes in the ectomycorrhizal Boletales.</title>
        <authorList>
            <person name="Wu G."/>
            <person name="Miyauchi S."/>
            <person name="Morin E."/>
            <person name="Kuo A."/>
            <person name="Drula E."/>
            <person name="Varga T."/>
            <person name="Kohler A."/>
            <person name="Feng B."/>
            <person name="Cao Y."/>
            <person name="Lipzen A."/>
            <person name="Daum C."/>
            <person name="Hundley H."/>
            <person name="Pangilinan J."/>
            <person name="Johnson J."/>
            <person name="Barry K."/>
            <person name="LaButti K."/>
            <person name="Ng V."/>
            <person name="Ahrendt S."/>
            <person name="Min B."/>
            <person name="Choi I.G."/>
            <person name="Park H."/>
            <person name="Plett J.M."/>
            <person name="Magnuson J."/>
            <person name="Spatafora J.W."/>
            <person name="Nagy L.G."/>
            <person name="Henrissat B."/>
            <person name="Grigoriev I.V."/>
            <person name="Yang Z.L."/>
            <person name="Xu J."/>
            <person name="Martin F.M."/>
        </authorList>
    </citation>
    <scope>NUCLEOTIDE SEQUENCE</scope>
    <source>
        <strain evidence="1">KUC20120723A-06</strain>
    </source>
</reference>
<evidence type="ECO:0000313" key="2">
    <source>
        <dbReference type="Proteomes" id="UP000790709"/>
    </source>
</evidence>
<comment type="caution">
    <text evidence="1">The sequence shown here is derived from an EMBL/GenBank/DDBJ whole genome shotgun (WGS) entry which is preliminary data.</text>
</comment>
<keyword evidence="2" id="KW-1185">Reference proteome</keyword>
<gene>
    <name evidence="1" type="ORF">BV22DRAFT_1044185</name>
</gene>
<dbReference type="EMBL" id="MU266345">
    <property type="protein sequence ID" value="KAH7929111.1"/>
    <property type="molecule type" value="Genomic_DNA"/>
</dbReference>
<name>A0ACB8BU98_9AGAM</name>
<organism evidence="1 2">
    <name type="scientific">Leucogyrophana mollusca</name>
    <dbReference type="NCBI Taxonomy" id="85980"/>
    <lineage>
        <taxon>Eukaryota</taxon>
        <taxon>Fungi</taxon>
        <taxon>Dikarya</taxon>
        <taxon>Basidiomycota</taxon>
        <taxon>Agaricomycotina</taxon>
        <taxon>Agaricomycetes</taxon>
        <taxon>Agaricomycetidae</taxon>
        <taxon>Boletales</taxon>
        <taxon>Boletales incertae sedis</taxon>
        <taxon>Leucogyrophana</taxon>
    </lineage>
</organism>
<dbReference type="Proteomes" id="UP000790709">
    <property type="component" value="Unassembled WGS sequence"/>
</dbReference>